<name>A0A7W9WRY3_9BURK</name>
<feature type="chain" id="PRO_5031172919" description="Lipoprotein" evidence="1">
    <location>
        <begin position="20"/>
        <end position="140"/>
    </location>
</feature>
<keyword evidence="3" id="KW-1185">Reference proteome</keyword>
<dbReference type="Proteomes" id="UP000571554">
    <property type="component" value="Unassembled WGS sequence"/>
</dbReference>
<protein>
    <recommendedName>
        <fullName evidence="4">Lipoprotein</fullName>
    </recommendedName>
</protein>
<accession>A0A7W9WRY3</accession>
<evidence type="ECO:0000256" key="1">
    <source>
        <dbReference type="SAM" id="SignalP"/>
    </source>
</evidence>
<proteinExistence type="predicted"/>
<organism evidence="2 3">
    <name type="scientific">Paraburkholderia bannensis</name>
    <dbReference type="NCBI Taxonomy" id="765414"/>
    <lineage>
        <taxon>Bacteria</taxon>
        <taxon>Pseudomonadati</taxon>
        <taxon>Pseudomonadota</taxon>
        <taxon>Betaproteobacteria</taxon>
        <taxon>Burkholderiales</taxon>
        <taxon>Burkholderiaceae</taxon>
        <taxon>Paraburkholderia</taxon>
    </lineage>
</organism>
<evidence type="ECO:0000313" key="2">
    <source>
        <dbReference type="EMBL" id="MBB6101954.1"/>
    </source>
</evidence>
<keyword evidence="1" id="KW-0732">Signal</keyword>
<reference evidence="2 3" key="1">
    <citation type="submission" date="2020-08" db="EMBL/GenBank/DDBJ databases">
        <title>Above-ground endophytic microbial communities from plants in different locations in the United States.</title>
        <authorList>
            <person name="Frank C."/>
        </authorList>
    </citation>
    <scope>NUCLEOTIDE SEQUENCE [LARGE SCALE GENOMIC DNA]</scope>
    <source>
        <strain evidence="2 3">WP4_2_2</strain>
    </source>
</reference>
<dbReference type="PROSITE" id="PS51257">
    <property type="entry name" value="PROKAR_LIPOPROTEIN"/>
    <property type="match status" value="1"/>
</dbReference>
<comment type="caution">
    <text evidence="2">The sequence shown here is derived from an EMBL/GenBank/DDBJ whole genome shotgun (WGS) entry which is preliminary data.</text>
</comment>
<dbReference type="EMBL" id="JACHBW010000004">
    <property type="protein sequence ID" value="MBB6101954.1"/>
    <property type="molecule type" value="Genomic_DNA"/>
</dbReference>
<gene>
    <name evidence="2" type="ORF">F4827_001802</name>
</gene>
<dbReference type="AlphaFoldDB" id="A0A7W9WRY3"/>
<feature type="signal peptide" evidence="1">
    <location>
        <begin position="1"/>
        <end position="19"/>
    </location>
</feature>
<dbReference type="RefSeq" id="WP_183723612.1">
    <property type="nucleotide sequence ID" value="NZ_JACHBW010000004.1"/>
</dbReference>
<sequence>MNRKRVTFLMSIFSFTALAGCHPFPHIAIDYSSLGQTRFDKELMTHWQTGAEPLRRDLQEIVDARGVQGAGISVEDLEALGAHCLPGPQGLCQYTGVIRYRLYGLPDSSKDDRATTLVFQINIQRQAGSATVTVETEEVE</sequence>
<evidence type="ECO:0000313" key="3">
    <source>
        <dbReference type="Proteomes" id="UP000571554"/>
    </source>
</evidence>
<evidence type="ECO:0008006" key="4">
    <source>
        <dbReference type="Google" id="ProtNLM"/>
    </source>
</evidence>